<dbReference type="EMBL" id="AP019377">
    <property type="protein sequence ID" value="BBH94135.1"/>
    <property type="molecule type" value="Genomic_DNA"/>
</dbReference>
<evidence type="ECO:0000256" key="1">
    <source>
        <dbReference type="SAM" id="MobiDB-lite"/>
    </source>
</evidence>
<reference evidence="2" key="1">
    <citation type="submission" date="2018-12" db="EMBL/GenBank/DDBJ databases">
        <title>Novel natural products biosynthetic potential of the class Ktedonobacteria.</title>
        <authorList>
            <person name="Zheng Y."/>
            <person name="Saitou A."/>
            <person name="Wang C.M."/>
            <person name="Toyoda A."/>
            <person name="Minakuchi Y."/>
            <person name="Sekiguchi Y."/>
            <person name="Ueda K."/>
            <person name="Takano H."/>
            <person name="Sakai Y."/>
            <person name="Yokota A."/>
            <person name="Yabe S."/>
        </authorList>
    </citation>
    <scope>NUCLEOTIDE SEQUENCE</scope>
    <source>
        <strain evidence="2">A3-2</strain>
    </source>
</reference>
<accession>A0A455T614</accession>
<proteinExistence type="predicted"/>
<protein>
    <submittedName>
        <fullName evidence="2">Uncharacterized protein</fullName>
    </submittedName>
</protein>
<sequence>MSSHATPGSGNGASASGSSFSHRREGRTTNGASPALASQSAGGRGSAGAAFDLNGLIAELRALFERDRQIASLPDSTRCGICYLHYRLSELRWRDEGFYICRECERLLGQQPMPMLRKQQRQG</sequence>
<evidence type="ECO:0000313" key="2">
    <source>
        <dbReference type="EMBL" id="BBH94135.1"/>
    </source>
</evidence>
<name>A0A455T614_9CHLR</name>
<dbReference type="AlphaFoldDB" id="A0A455T614"/>
<feature type="region of interest" description="Disordered" evidence="1">
    <location>
        <begin position="1"/>
        <end position="46"/>
    </location>
</feature>
<gene>
    <name evidence="2" type="ORF">KTA_23340</name>
</gene>
<organism evidence="2">
    <name type="scientific">Thermogemmatispora argillosa</name>
    <dbReference type="NCBI Taxonomy" id="2045280"/>
    <lineage>
        <taxon>Bacteria</taxon>
        <taxon>Bacillati</taxon>
        <taxon>Chloroflexota</taxon>
        <taxon>Ktedonobacteria</taxon>
        <taxon>Thermogemmatisporales</taxon>
        <taxon>Thermogemmatisporaceae</taxon>
        <taxon>Thermogemmatispora</taxon>
    </lineage>
</organism>